<name>A0A6M8BBA9_9CYAN</name>
<dbReference type="InterPro" id="IPR035906">
    <property type="entry name" value="MetI-like_sf"/>
</dbReference>
<accession>A0A6M8BBA9</accession>
<dbReference type="KEGG" id="theu:HPC62_03505"/>
<dbReference type="PANTHER" id="PTHR30614:SF37">
    <property type="entry name" value="AMINO-ACID ABC TRANSPORTER PERMEASE PROTEIN YHDX-RELATED"/>
    <property type="match status" value="1"/>
</dbReference>
<keyword evidence="6" id="KW-0029">Amino-acid transport</keyword>
<dbReference type="RefSeq" id="WP_172353767.1">
    <property type="nucleotide sequence ID" value="NZ_CP053661.1"/>
</dbReference>
<dbReference type="PROSITE" id="PS50928">
    <property type="entry name" value="ABC_TM1"/>
    <property type="match status" value="1"/>
</dbReference>
<organism evidence="11 12">
    <name type="scientific">Thermoleptolyngbya sichuanensis A183</name>
    <dbReference type="NCBI Taxonomy" id="2737172"/>
    <lineage>
        <taxon>Bacteria</taxon>
        <taxon>Bacillati</taxon>
        <taxon>Cyanobacteriota</taxon>
        <taxon>Cyanophyceae</taxon>
        <taxon>Oculatellales</taxon>
        <taxon>Oculatellaceae</taxon>
        <taxon>Thermoleptolyngbya</taxon>
        <taxon>Thermoleptolyngbya sichuanensis</taxon>
    </lineage>
</organism>
<keyword evidence="7 9" id="KW-1133">Transmembrane helix</keyword>
<feature type="transmembrane region" description="Helical" evidence="9">
    <location>
        <begin position="223"/>
        <end position="240"/>
    </location>
</feature>
<keyword evidence="3 9" id="KW-0813">Transport</keyword>
<evidence type="ECO:0000256" key="6">
    <source>
        <dbReference type="ARBA" id="ARBA00022970"/>
    </source>
</evidence>
<dbReference type="GO" id="GO:0006865">
    <property type="term" value="P:amino acid transport"/>
    <property type="evidence" value="ECO:0007669"/>
    <property type="project" value="UniProtKB-KW"/>
</dbReference>
<evidence type="ECO:0000256" key="5">
    <source>
        <dbReference type="ARBA" id="ARBA00022692"/>
    </source>
</evidence>
<keyword evidence="12" id="KW-1185">Reference proteome</keyword>
<dbReference type="PANTHER" id="PTHR30614">
    <property type="entry name" value="MEMBRANE COMPONENT OF AMINO ACID ABC TRANSPORTER"/>
    <property type="match status" value="1"/>
</dbReference>
<reference evidence="11 12" key="1">
    <citation type="submission" date="2020-05" db="EMBL/GenBank/DDBJ databases">
        <title>Complete genome sequence of of a novel Thermoleptolyngbya strain isolated from hot springs of Ganzi, Sichuan China.</title>
        <authorList>
            <person name="Tang J."/>
            <person name="Daroch M."/>
            <person name="Li L."/>
            <person name="Waleron K."/>
            <person name="Waleron M."/>
            <person name="Waleron M."/>
        </authorList>
    </citation>
    <scope>NUCLEOTIDE SEQUENCE [LARGE SCALE GENOMIC DNA]</scope>
    <source>
        <strain evidence="11 12">PKUAC-SCTA183</strain>
    </source>
</reference>
<keyword evidence="8 9" id="KW-0472">Membrane</keyword>
<comment type="similarity">
    <text evidence="2">Belongs to the binding-protein-dependent transport system permease family. HisMQ subfamily.</text>
</comment>
<evidence type="ECO:0000256" key="8">
    <source>
        <dbReference type="ARBA" id="ARBA00023136"/>
    </source>
</evidence>
<dbReference type="GO" id="GO:0022857">
    <property type="term" value="F:transmembrane transporter activity"/>
    <property type="evidence" value="ECO:0007669"/>
    <property type="project" value="InterPro"/>
</dbReference>
<comment type="subcellular location">
    <subcellularLocation>
        <location evidence="1 9">Cell membrane</location>
        <topology evidence="1 9">Multi-pass membrane protein</topology>
    </subcellularLocation>
</comment>
<keyword evidence="5 9" id="KW-0812">Transmembrane</keyword>
<evidence type="ECO:0000313" key="12">
    <source>
        <dbReference type="Proteomes" id="UP000505210"/>
    </source>
</evidence>
<dbReference type="SUPFAM" id="SSF161098">
    <property type="entry name" value="MetI-like"/>
    <property type="match status" value="2"/>
</dbReference>
<evidence type="ECO:0000256" key="1">
    <source>
        <dbReference type="ARBA" id="ARBA00004651"/>
    </source>
</evidence>
<evidence type="ECO:0000256" key="4">
    <source>
        <dbReference type="ARBA" id="ARBA00022475"/>
    </source>
</evidence>
<feature type="transmembrane region" description="Helical" evidence="9">
    <location>
        <begin position="363"/>
        <end position="385"/>
    </location>
</feature>
<feature type="transmembrane region" description="Helical" evidence="9">
    <location>
        <begin position="94"/>
        <end position="114"/>
    </location>
</feature>
<feature type="domain" description="ABC transmembrane type-1" evidence="10">
    <location>
        <begin position="88"/>
        <end position="382"/>
    </location>
</feature>
<evidence type="ECO:0000256" key="7">
    <source>
        <dbReference type="ARBA" id="ARBA00022989"/>
    </source>
</evidence>
<protein>
    <submittedName>
        <fullName evidence="11">ABC transporter permease subunit</fullName>
    </submittedName>
</protein>
<feature type="transmembrane region" description="Helical" evidence="9">
    <location>
        <begin position="134"/>
        <end position="152"/>
    </location>
</feature>
<evidence type="ECO:0000259" key="10">
    <source>
        <dbReference type="PROSITE" id="PS50928"/>
    </source>
</evidence>
<evidence type="ECO:0000256" key="3">
    <source>
        <dbReference type="ARBA" id="ARBA00022448"/>
    </source>
</evidence>
<feature type="transmembrane region" description="Helical" evidence="9">
    <location>
        <begin position="187"/>
        <end position="203"/>
    </location>
</feature>
<feature type="transmembrane region" description="Helical" evidence="9">
    <location>
        <begin position="260"/>
        <end position="279"/>
    </location>
</feature>
<evidence type="ECO:0000313" key="11">
    <source>
        <dbReference type="EMBL" id="QKD81366.1"/>
    </source>
</evidence>
<dbReference type="AlphaFoldDB" id="A0A6M8BBA9"/>
<dbReference type="Pfam" id="PF00528">
    <property type="entry name" value="BPD_transp_1"/>
    <property type="match status" value="1"/>
</dbReference>
<proteinExistence type="inferred from homology"/>
<dbReference type="Gene3D" id="1.10.3720.10">
    <property type="entry name" value="MetI-like"/>
    <property type="match status" value="2"/>
</dbReference>
<dbReference type="EMBL" id="CP053661">
    <property type="protein sequence ID" value="QKD81366.1"/>
    <property type="molecule type" value="Genomic_DNA"/>
</dbReference>
<dbReference type="InterPro" id="IPR000515">
    <property type="entry name" value="MetI-like"/>
</dbReference>
<dbReference type="Proteomes" id="UP000505210">
    <property type="component" value="Chromosome"/>
</dbReference>
<feature type="transmembrane region" description="Helical" evidence="9">
    <location>
        <begin position="22"/>
        <end position="44"/>
    </location>
</feature>
<evidence type="ECO:0000256" key="9">
    <source>
        <dbReference type="RuleBase" id="RU363032"/>
    </source>
</evidence>
<dbReference type="GO" id="GO:0043190">
    <property type="term" value="C:ATP-binding cassette (ABC) transporter complex"/>
    <property type="evidence" value="ECO:0007669"/>
    <property type="project" value="InterPro"/>
</dbReference>
<dbReference type="InterPro" id="IPR010065">
    <property type="entry name" value="AA_ABC_transptr_permease_3TM"/>
</dbReference>
<keyword evidence="4" id="KW-1003">Cell membrane</keyword>
<feature type="transmembrane region" description="Helical" evidence="9">
    <location>
        <begin position="300"/>
        <end position="321"/>
    </location>
</feature>
<sequence>MTHSSDGTEKIPFWRDDRVWRIIIQLVVLGVVVLIGSILLGNMFRNLAQLGRQFDFGFLRNQAGFNIGETIVPYQTNDRYWWALVVGFLNTLRLILVGFVLATVIGVLAGIASFSDNWLLRKLNVFYVEIVRNVPLLLQLFFWIFVVFYSLAPQRSLNDPPTPLLGKGFINKAGLFIPWPANNAGDWLALLGVVLGAIAAFFIWRWRIKLMETAGASGKTQQWILIGLAIAGLLVLLFGMEWETPALGENNRITGGLRISLEYAAVLAGLSFYTGAFIAEIVRAGIQSVSKGQWEAARALGLHTGLAMQLVVLPQALRVIIPSLNSQYQNLAKNSTLALAIGYPDFFSTFQTTQNQTGRAVEMILILMAVYLIINLAITTLMNLLNRAVQLKER</sequence>
<dbReference type="InterPro" id="IPR043429">
    <property type="entry name" value="ArtM/GltK/GlnP/TcyL/YhdX-like"/>
</dbReference>
<gene>
    <name evidence="11" type="ORF">HPC62_03505</name>
</gene>
<dbReference type="NCBIfam" id="TIGR01726">
    <property type="entry name" value="HEQRo_perm_3TM"/>
    <property type="match status" value="1"/>
</dbReference>
<dbReference type="CDD" id="cd06261">
    <property type="entry name" value="TM_PBP2"/>
    <property type="match status" value="1"/>
</dbReference>
<evidence type="ECO:0000256" key="2">
    <source>
        <dbReference type="ARBA" id="ARBA00010072"/>
    </source>
</evidence>